<dbReference type="Proteomes" id="UP000467636">
    <property type="component" value="Chromosome"/>
</dbReference>
<sequence>MRQCGRIFYEVAMSSPRSRRQVHAGKIPAALPSGRTVAVRAADGTRLHAEVFGPPDGYPIVLAHGITCAIRVWRHQIADLTRDYRVIAYDHRGHGRSEVPKRGGYSLTHLASDLDSVLEATLEPGERAVIAGHSMGGIAISAWSDRYRHRVAQRADAVALINTTTGDLLAHVDLFRVPPPLQQVRVQTARRVLLTFGNVPIIGPANLAVRQFVHMLAVGGEAEASVAQVICDLFAKTPPASRGHWVRVLVDSLGPSHISLEGLTVPTLVIGSTRDRLLPIVASHRIAATAPNLVRFVEMSGGHCSILEHPDAVNRELRDLVGLATGSVDGLAADRGIIS</sequence>
<dbReference type="PANTHER" id="PTHR43798:SF33">
    <property type="entry name" value="HYDROLASE, PUTATIVE (AFU_ORTHOLOGUE AFUA_2G14860)-RELATED"/>
    <property type="match status" value="1"/>
</dbReference>
<dbReference type="GO" id="GO:0016020">
    <property type="term" value="C:membrane"/>
    <property type="evidence" value="ECO:0007669"/>
    <property type="project" value="TreeGrafter"/>
</dbReference>
<dbReference type="Gene3D" id="3.40.50.1820">
    <property type="entry name" value="alpha/beta hydrolase"/>
    <property type="match status" value="1"/>
</dbReference>
<keyword evidence="2" id="KW-0378">Hydrolase</keyword>
<dbReference type="InterPro" id="IPR000073">
    <property type="entry name" value="AB_hydrolase_1"/>
</dbReference>
<dbReference type="PANTHER" id="PTHR43798">
    <property type="entry name" value="MONOACYLGLYCEROL LIPASE"/>
    <property type="match status" value="1"/>
</dbReference>
<protein>
    <submittedName>
        <fullName evidence="2">Alpha/beta hydrolase</fullName>
    </submittedName>
</protein>
<reference evidence="2 3" key="1">
    <citation type="journal article" date="2019" name="Emerg. Microbes Infect.">
        <title>Comprehensive subspecies identification of 175 nontuberculous mycobacteria species based on 7547 genomic profiles.</title>
        <authorList>
            <person name="Matsumoto Y."/>
            <person name="Kinjo T."/>
            <person name="Motooka D."/>
            <person name="Nabeya D."/>
            <person name="Jung N."/>
            <person name="Uechi K."/>
            <person name="Horii T."/>
            <person name="Iida T."/>
            <person name="Fujita J."/>
            <person name="Nakamura S."/>
        </authorList>
    </citation>
    <scope>NUCLEOTIDE SEQUENCE [LARGE SCALE GENOMIC DNA]</scope>
    <source>
        <strain evidence="2 3">JCM 12143</strain>
    </source>
</reference>
<accession>A0AAD1HVC4</accession>
<keyword evidence="3" id="KW-1185">Reference proteome</keyword>
<evidence type="ECO:0000259" key="1">
    <source>
        <dbReference type="Pfam" id="PF00561"/>
    </source>
</evidence>
<dbReference type="GO" id="GO:0016787">
    <property type="term" value="F:hydrolase activity"/>
    <property type="evidence" value="ECO:0007669"/>
    <property type="project" value="UniProtKB-KW"/>
</dbReference>
<evidence type="ECO:0000313" key="3">
    <source>
        <dbReference type="Proteomes" id="UP000467636"/>
    </source>
</evidence>
<dbReference type="EMBL" id="AP022564">
    <property type="protein sequence ID" value="BBX21819.1"/>
    <property type="molecule type" value="Genomic_DNA"/>
</dbReference>
<proteinExistence type="predicted"/>
<dbReference type="AlphaFoldDB" id="A0AAD1HVC4"/>
<dbReference type="Pfam" id="PF00561">
    <property type="entry name" value="Abhydrolase_1"/>
    <property type="match status" value="1"/>
</dbReference>
<dbReference type="InterPro" id="IPR029058">
    <property type="entry name" value="AB_hydrolase_fold"/>
</dbReference>
<name>A0AAD1HVC4_9MYCO</name>
<evidence type="ECO:0000313" key="2">
    <source>
        <dbReference type="EMBL" id="BBX21819.1"/>
    </source>
</evidence>
<feature type="domain" description="AB hydrolase-1" evidence="1">
    <location>
        <begin position="58"/>
        <end position="310"/>
    </location>
</feature>
<dbReference type="SUPFAM" id="SSF53474">
    <property type="entry name" value="alpha/beta-Hydrolases"/>
    <property type="match status" value="1"/>
</dbReference>
<gene>
    <name evidence="2" type="ORF">MTER_12300</name>
</gene>
<dbReference type="InterPro" id="IPR050266">
    <property type="entry name" value="AB_hydrolase_sf"/>
</dbReference>
<organism evidence="2 3">
    <name type="scientific">Mycolicibacter terrae</name>
    <dbReference type="NCBI Taxonomy" id="1788"/>
    <lineage>
        <taxon>Bacteria</taxon>
        <taxon>Bacillati</taxon>
        <taxon>Actinomycetota</taxon>
        <taxon>Actinomycetes</taxon>
        <taxon>Mycobacteriales</taxon>
        <taxon>Mycobacteriaceae</taxon>
        <taxon>Mycolicibacter</taxon>
    </lineage>
</organism>